<dbReference type="InterPro" id="IPR004840">
    <property type="entry name" value="Amino_acid_permease_CS"/>
</dbReference>
<dbReference type="PROSITE" id="PS00218">
    <property type="entry name" value="AMINO_ACID_PERMEASE_1"/>
    <property type="match status" value="1"/>
</dbReference>
<sequence>MAIEGKVKSLSKGEAKEAGDPFHEGNDDIPGEPRQLPALQRKLKSRHLQMIAIGKHRLHFDSASSITHFPTGGTIGTGLFIGSGTALANAGPVGALIAYAFIGSIVFSVMTSLGEVATYLPVAGAFTSYATRLVDPSLGFAMGWIYWFSWAITFALELTATGLIIQYWDPTIQISIFIGVFWVLITALNFLPVNFYGELEFWFSSIKILTVIGFMIFAICVDAGVGQQGYLGFHNWVHPGPFADYLVTPGPTAKFVGFWAVLIQAGFSCQGTELVGLAAGESENPRETVPKAIRTTFIRIILFYVLSVFFIGLLVPSDNKELLTGTTNAAASPFVIAAKLAGIKILPSLINAVLLVVVLSAANANIYSGSRMLIGLAQERFAPAFFTKTTKGGVPYYGVAATAAFGLLGFLNVSNSGSTVFNWLLNITTVAGFILWASLNVCHIAFMRALKARKMSRDLLPYKAPLQPFLAYYGLFFNILIMLTQGFTAWIPTFNVESFFVAYISLILFAILYVGHKLMFRDSFVSPMQADLDTGRLEIESEYWETTVPTTWYGKLWFWITG</sequence>
<feature type="transmembrane region" description="Helical" evidence="8">
    <location>
        <begin position="394"/>
        <end position="411"/>
    </location>
</feature>
<name>A0A9W9H2Z7_9EURO</name>
<accession>A0A9W9H2Z7</accession>
<feature type="transmembrane region" description="Helical" evidence="8">
    <location>
        <begin position="498"/>
        <end position="515"/>
    </location>
</feature>
<feature type="transmembrane region" description="Helical" evidence="8">
    <location>
        <begin position="201"/>
        <end position="221"/>
    </location>
</feature>
<dbReference type="EMBL" id="JAPZBO010000009">
    <property type="protein sequence ID" value="KAJ5302974.1"/>
    <property type="molecule type" value="Genomic_DNA"/>
</dbReference>
<dbReference type="FunFam" id="1.20.1740.10:FF:000006">
    <property type="entry name" value="General amino acid permease"/>
    <property type="match status" value="1"/>
</dbReference>
<dbReference type="InterPro" id="IPR004841">
    <property type="entry name" value="AA-permease/SLC12A_dom"/>
</dbReference>
<keyword evidence="11" id="KW-1185">Reference proteome</keyword>
<dbReference type="Gene3D" id="1.20.1740.10">
    <property type="entry name" value="Amino acid/polyamine transporter I"/>
    <property type="match status" value="1"/>
</dbReference>
<dbReference type="PANTHER" id="PTHR43341">
    <property type="entry name" value="AMINO ACID PERMEASE"/>
    <property type="match status" value="1"/>
</dbReference>
<feature type="transmembrane region" description="Helical" evidence="8">
    <location>
        <begin position="93"/>
        <end position="113"/>
    </location>
</feature>
<feature type="compositionally biased region" description="Basic and acidic residues" evidence="7">
    <location>
        <begin position="1"/>
        <end position="26"/>
    </location>
</feature>
<dbReference type="OrthoDB" id="3900342at2759"/>
<dbReference type="PIRSF" id="PIRSF006060">
    <property type="entry name" value="AA_transporter"/>
    <property type="match status" value="1"/>
</dbReference>
<evidence type="ECO:0000256" key="4">
    <source>
        <dbReference type="ARBA" id="ARBA00022970"/>
    </source>
</evidence>
<feature type="transmembrane region" description="Helical" evidence="8">
    <location>
        <begin position="172"/>
        <end position="195"/>
    </location>
</feature>
<protein>
    <submittedName>
        <fullName evidence="10">Arginine permease CAN1</fullName>
    </submittedName>
</protein>
<gene>
    <name evidence="10" type="ORF">N7476_009773</name>
</gene>
<dbReference type="Pfam" id="PF00324">
    <property type="entry name" value="AA_permease"/>
    <property type="match status" value="1"/>
</dbReference>
<evidence type="ECO:0000256" key="6">
    <source>
        <dbReference type="ARBA" id="ARBA00023136"/>
    </source>
</evidence>
<dbReference type="AlphaFoldDB" id="A0A9W9H2Z7"/>
<evidence type="ECO:0000256" key="2">
    <source>
        <dbReference type="ARBA" id="ARBA00022448"/>
    </source>
</evidence>
<organism evidence="10 11">
    <name type="scientific">Penicillium atrosanguineum</name>
    <dbReference type="NCBI Taxonomy" id="1132637"/>
    <lineage>
        <taxon>Eukaryota</taxon>
        <taxon>Fungi</taxon>
        <taxon>Dikarya</taxon>
        <taxon>Ascomycota</taxon>
        <taxon>Pezizomycotina</taxon>
        <taxon>Eurotiomycetes</taxon>
        <taxon>Eurotiomycetidae</taxon>
        <taxon>Eurotiales</taxon>
        <taxon>Aspergillaceae</taxon>
        <taxon>Penicillium</taxon>
    </lineage>
</organism>
<dbReference type="GO" id="GO:0015171">
    <property type="term" value="F:amino acid transmembrane transporter activity"/>
    <property type="evidence" value="ECO:0007669"/>
    <property type="project" value="TreeGrafter"/>
</dbReference>
<comment type="caution">
    <text evidence="10">The sequence shown here is derived from an EMBL/GenBank/DDBJ whole genome shotgun (WGS) entry which is preliminary data.</text>
</comment>
<dbReference type="PANTHER" id="PTHR43341:SF4">
    <property type="entry name" value="ARGININE PERMEASE CAN1-RELATED"/>
    <property type="match status" value="1"/>
</dbReference>
<proteinExistence type="predicted"/>
<evidence type="ECO:0000256" key="5">
    <source>
        <dbReference type="ARBA" id="ARBA00022989"/>
    </source>
</evidence>
<evidence type="ECO:0000256" key="8">
    <source>
        <dbReference type="SAM" id="Phobius"/>
    </source>
</evidence>
<evidence type="ECO:0000256" key="3">
    <source>
        <dbReference type="ARBA" id="ARBA00022692"/>
    </source>
</evidence>
<feature type="transmembrane region" description="Helical" evidence="8">
    <location>
        <begin position="336"/>
        <end position="362"/>
    </location>
</feature>
<evidence type="ECO:0000313" key="11">
    <source>
        <dbReference type="Proteomes" id="UP001147746"/>
    </source>
</evidence>
<evidence type="ECO:0000256" key="7">
    <source>
        <dbReference type="SAM" id="MobiDB-lite"/>
    </source>
</evidence>
<keyword evidence="4" id="KW-0029">Amino-acid transport</keyword>
<comment type="subcellular location">
    <subcellularLocation>
        <location evidence="1">Membrane</location>
        <topology evidence="1">Multi-pass membrane protein</topology>
    </subcellularLocation>
</comment>
<feature type="transmembrane region" description="Helical" evidence="8">
    <location>
        <begin position="470"/>
        <end position="492"/>
    </location>
</feature>
<feature type="transmembrane region" description="Helical" evidence="8">
    <location>
        <begin position="144"/>
        <end position="165"/>
    </location>
</feature>
<dbReference type="Proteomes" id="UP001147746">
    <property type="component" value="Unassembled WGS sequence"/>
</dbReference>
<keyword evidence="6 8" id="KW-0472">Membrane</keyword>
<dbReference type="GO" id="GO:0016020">
    <property type="term" value="C:membrane"/>
    <property type="evidence" value="ECO:0007669"/>
    <property type="project" value="UniProtKB-SubCell"/>
</dbReference>
<dbReference type="InterPro" id="IPR050524">
    <property type="entry name" value="APC_YAT"/>
</dbReference>
<feature type="region of interest" description="Disordered" evidence="7">
    <location>
        <begin position="1"/>
        <end position="34"/>
    </location>
</feature>
<feature type="domain" description="Amino acid permease/ SLC12A" evidence="9">
    <location>
        <begin position="72"/>
        <end position="524"/>
    </location>
</feature>
<evidence type="ECO:0000313" key="10">
    <source>
        <dbReference type="EMBL" id="KAJ5302974.1"/>
    </source>
</evidence>
<feature type="transmembrane region" description="Helical" evidence="8">
    <location>
        <begin position="423"/>
        <end position="450"/>
    </location>
</feature>
<feature type="transmembrane region" description="Helical" evidence="8">
    <location>
        <begin position="296"/>
        <end position="316"/>
    </location>
</feature>
<evidence type="ECO:0000256" key="1">
    <source>
        <dbReference type="ARBA" id="ARBA00004141"/>
    </source>
</evidence>
<keyword evidence="3 8" id="KW-0812">Transmembrane</keyword>
<reference evidence="10" key="2">
    <citation type="journal article" date="2023" name="IMA Fungus">
        <title>Comparative genomic study of the Penicillium genus elucidates a diverse pangenome and 15 lateral gene transfer events.</title>
        <authorList>
            <person name="Petersen C."/>
            <person name="Sorensen T."/>
            <person name="Nielsen M.R."/>
            <person name="Sondergaard T.E."/>
            <person name="Sorensen J.L."/>
            <person name="Fitzpatrick D.A."/>
            <person name="Frisvad J.C."/>
            <person name="Nielsen K.L."/>
        </authorList>
    </citation>
    <scope>NUCLEOTIDE SEQUENCE</scope>
    <source>
        <strain evidence="10">IBT 21472</strain>
    </source>
</reference>
<reference evidence="10" key="1">
    <citation type="submission" date="2022-12" db="EMBL/GenBank/DDBJ databases">
        <authorList>
            <person name="Petersen C."/>
        </authorList>
    </citation>
    <scope>NUCLEOTIDE SEQUENCE</scope>
    <source>
        <strain evidence="10">IBT 21472</strain>
    </source>
</reference>
<keyword evidence="2" id="KW-0813">Transport</keyword>
<keyword evidence="5 8" id="KW-1133">Transmembrane helix</keyword>
<evidence type="ECO:0000259" key="9">
    <source>
        <dbReference type="Pfam" id="PF00324"/>
    </source>
</evidence>